<evidence type="ECO:0000256" key="1">
    <source>
        <dbReference type="SAM" id="SignalP"/>
    </source>
</evidence>
<keyword evidence="3" id="KW-1185">Reference proteome</keyword>
<protein>
    <submittedName>
        <fullName evidence="2">Uncharacterized protein</fullName>
    </submittedName>
</protein>
<gene>
    <name evidence="2" type="ORF">GCM10011365_04300</name>
</gene>
<comment type="caution">
    <text evidence="2">The sequence shown here is derived from an EMBL/GenBank/DDBJ whole genome shotgun (WGS) entry which is preliminary data.</text>
</comment>
<feature type="chain" id="PRO_5037869652" evidence="1">
    <location>
        <begin position="21"/>
        <end position="181"/>
    </location>
</feature>
<reference evidence="2" key="2">
    <citation type="submission" date="2020-09" db="EMBL/GenBank/DDBJ databases">
        <authorList>
            <person name="Sun Q."/>
            <person name="Zhou Y."/>
        </authorList>
    </citation>
    <scope>NUCLEOTIDE SEQUENCE</scope>
    <source>
        <strain evidence="2">CGMCC 1.12181</strain>
    </source>
</reference>
<evidence type="ECO:0000313" key="2">
    <source>
        <dbReference type="EMBL" id="GGF86462.1"/>
    </source>
</evidence>
<accession>A0A917FJL2</accession>
<sequence>MKTNLFKGLCLTLLSGYALADVNINAQLCNQSKKPVEFHFFNHNDIASGGIALATKSVQACSCVNITTHTDLWHNMPIARINQLVYRDVGSVSGTSIEVCLDAKGKFEGYIEGGVKTCAKAKKETSYLPAPELTRAQGDLKILESHLYAESTDCQSKDWTGGCVKYDANYNFTDGAACHGN</sequence>
<reference evidence="2" key="1">
    <citation type="journal article" date="2014" name="Int. J. Syst. Evol. Microbiol.">
        <title>Complete genome sequence of Corynebacterium casei LMG S-19264T (=DSM 44701T), isolated from a smear-ripened cheese.</title>
        <authorList>
            <consortium name="US DOE Joint Genome Institute (JGI-PGF)"/>
            <person name="Walter F."/>
            <person name="Albersmeier A."/>
            <person name="Kalinowski J."/>
            <person name="Ruckert C."/>
        </authorList>
    </citation>
    <scope>NUCLEOTIDE SEQUENCE</scope>
    <source>
        <strain evidence="2">CGMCC 1.12181</strain>
    </source>
</reference>
<dbReference type="Proteomes" id="UP000605253">
    <property type="component" value="Unassembled WGS sequence"/>
</dbReference>
<keyword evidence="1" id="KW-0732">Signal</keyword>
<dbReference type="RefSeq" id="WP_188364036.1">
    <property type="nucleotide sequence ID" value="NZ_BAABJF010000032.1"/>
</dbReference>
<name>A0A917FJL2_9GAMM</name>
<dbReference type="AlphaFoldDB" id="A0A917FJL2"/>
<dbReference type="EMBL" id="BMEO01000002">
    <property type="protein sequence ID" value="GGF86462.1"/>
    <property type="molecule type" value="Genomic_DNA"/>
</dbReference>
<organism evidence="2 3">
    <name type="scientific">Marinicella pacifica</name>
    <dbReference type="NCBI Taxonomy" id="1171543"/>
    <lineage>
        <taxon>Bacteria</taxon>
        <taxon>Pseudomonadati</taxon>
        <taxon>Pseudomonadota</taxon>
        <taxon>Gammaproteobacteria</taxon>
        <taxon>Lysobacterales</taxon>
        <taxon>Marinicellaceae</taxon>
        <taxon>Marinicella</taxon>
    </lineage>
</organism>
<proteinExistence type="predicted"/>
<feature type="signal peptide" evidence="1">
    <location>
        <begin position="1"/>
        <end position="20"/>
    </location>
</feature>
<evidence type="ECO:0000313" key="3">
    <source>
        <dbReference type="Proteomes" id="UP000605253"/>
    </source>
</evidence>